<dbReference type="PANTHER" id="PTHR33164:SF101">
    <property type="entry name" value="TRANSCRIPTIONAL REPRESSOR MPRA"/>
    <property type="match status" value="1"/>
</dbReference>
<dbReference type="RefSeq" id="WP_103938530.1">
    <property type="nucleotide sequence ID" value="NZ_FNVO01000005.1"/>
</dbReference>
<dbReference type="InterPro" id="IPR036390">
    <property type="entry name" value="WH_DNA-bd_sf"/>
</dbReference>
<gene>
    <name evidence="2" type="ORF">SAMN04489712_105366</name>
</gene>
<accession>A0A1H6AE90</accession>
<dbReference type="GO" id="GO:0003700">
    <property type="term" value="F:DNA-binding transcription factor activity"/>
    <property type="evidence" value="ECO:0007669"/>
    <property type="project" value="InterPro"/>
</dbReference>
<dbReference type="Pfam" id="PF12802">
    <property type="entry name" value="MarR_2"/>
    <property type="match status" value="1"/>
</dbReference>
<evidence type="ECO:0000313" key="2">
    <source>
        <dbReference type="EMBL" id="SEG46484.1"/>
    </source>
</evidence>
<dbReference type="InterPro" id="IPR039422">
    <property type="entry name" value="MarR/SlyA-like"/>
</dbReference>
<keyword evidence="3" id="KW-1185">Reference proteome</keyword>
<dbReference type="InterPro" id="IPR036388">
    <property type="entry name" value="WH-like_DNA-bd_sf"/>
</dbReference>
<dbReference type="PANTHER" id="PTHR33164">
    <property type="entry name" value="TRANSCRIPTIONAL REGULATOR, MARR FAMILY"/>
    <property type="match status" value="1"/>
</dbReference>
<proteinExistence type="predicted"/>
<dbReference type="EMBL" id="FNVO01000005">
    <property type="protein sequence ID" value="SEG46484.1"/>
    <property type="molecule type" value="Genomic_DNA"/>
</dbReference>
<evidence type="ECO:0000259" key="1">
    <source>
        <dbReference type="PROSITE" id="PS50995"/>
    </source>
</evidence>
<dbReference type="AlphaFoldDB" id="A0A1H6AE90"/>
<dbReference type="Proteomes" id="UP000236723">
    <property type="component" value="Unassembled WGS sequence"/>
</dbReference>
<reference evidence="3" key="1">
    <citation type="submission" date="2016-10" db="EMBL/GenBank/DDBJ databases">
        <authorList>
            <person name="Varghese N."/>
            <person name="Submissions S."/>
        </authorList>
    </citation>
    <scope>NUCLEOTIDE SEQUENCE [LARGE SCALE GENOMIC DNA]</scope>
    <source>
        <strain evidence="3">DSM 43163</strain>
    </source>
</reference>
<dbReference type="GO" id="GO:0003677">
    <property type="term" value="F:DNA binding"/>
    <property type="evidence" value="ECO:0007669"/>
    <property type="project" value="UniProtKB-KW"/>
</dbReference>
<dbReference type="SUPFAM" id="SSF46785">
    <property type="entry name" value="Winged helix' DNA-binding domain"/>
    <property type="match status" value="1"/>
</dbReference>
<dbReference type="OrthoDB" id="3296622at2"/>
<keyword evidence="2" id="KW-0238">DNA-binding</keyword>
<name>A0A1H6AE90_9ACTN</name>
<dbReference type="GO" id="GO:0006950">
    <property type="term" value="P:response to stress"/>
    <property type="evidence" value="ECO:0007669"/>
    <property type="project" value="TreeGrafter"/>
</dbReference>
<dbReference type="SMART" id="SM00347">
    <property type="entry name" value="HTH_MARR"/>
    <property type="match status" value="1"/>
</dbReference>
<dbReference type="PROSITE" id="PS50995">
    <property type="entry name" value="HTH_MARR_2"/>
    <property type="match status" value="1"/>
</dbReference>
<sequence>MTSGAPLDPIAEARRQWLRRWPEHAEHMAAITSVMRVQQILLGEVERALKPYGLTFASYEALVLLHFSRAGRLPLGKMGERLMVHPTSVTNTIDRLQAAGLVRRVADPADRRRVLAEISERGHEVAAAATEVLNAIDFGLGALAEPDAVTLSGLLRRIRRAAGDFGPEVADPWTSTAH</sequence>
<protein>
    <submittedName>
        <fullName evidence="2">DNA-binding transcriptional regulator, MarR family</fullName>
    </submittedName>
</protein>
<organism evidence="2 3">
    <name type="scientific">Thermomonospora echinospora</name>
    <dbReference type="NCBI Taxonomy" id="1992"/>
    <lineage>
        <taxon>Bacteria</taxon>
        <taxon>Bacillati</taxon>
        <taxon>Actinomycetota</taxon>
        <taxon>Actinomycetes</taxon>
        <taxon>Streptosporangiales</taxon>
        <taxon>Thermomonosporaceae</taxon>
        <taxon>Thermomonospora</taxon>
    </lineage>
</organism>
<evidence type="ECO:0000313" key="3">
    <source>
        <dbReference type="Proteomes" id="UP000236723"/>
    </source>
</evidence>
<dbReference type="InterPro" id="IPR000835">
    <property type="entry name" value="HTH_MarR-typ"/>
</dbReference>
<dbReference type="Gene3D" id="1.10.10.10">
    <property type="entry name" value="Winged helix-like DNA-binding domain superfamily/Winged helix DNA-binding domain"/>
    <property type="match status" value="1"/>
</dbReference>
<feature type="domain" description="HTH marR-type" evidence="1">
    <location>
        <begin position="27"/>
        <end position="160"/>
    </location>
</feature>